<gene>
    <name evidence="1" type="ORF">NCTC129_06110</name>
</gene>
<name>A0A447N911_SALET</name>
<evidence type="ECO:0000313" key="2">
    <source>
        <dbReference type="Proteomes" id="UP000282086"/>
    </source>
</evidence>
<sequence length="48" mass="5393">MNIQITHQVTEFDKEELLAGLRSYNAQFVDFSKMGSLGSTAETKAAKW</sequence>
<dbReference type="Proteomes" id="UP000282086">
    <property type="component" value="Chromosome"/>
</dbReference>
<dbReference type="AlphaFoldDB" id="A0A447N911"/>
<accession>A0A447N911</accession>
<organism evidence="1 2">
    <name type="scientific">Salmonella enterica I</name>
    <dbReference type="NCBI Taxonomy" id="59201"/>
    <lineage>
        <taxon>Bacteria</taxon>
        <taxon>Pseudomonadati</taxon>
        <taxon>Pseudomonadota</taxon>
        <taxon>Gammaproteobacteria</taxon>
        <taxon>Enterobacterales</taxon>
        <taxon>Enterobacteriaceae</taxon>
        <taxon>Salmonella</taxon>
    </lineage>
</organism>
<reference evidence="1 2" key="1">
    <citation type="submission" date="2018-12" db="EMBL/GenBank/DDBJ databases">
        <authorList>
            <consortium name="Pathogen Informatics"/>
        </authorList>
    </citation>
    <scope>NUCLEOTIDE SEQUENCE [LARGE SCALE GENOMIC DNA]</scope>
    <source>
        <strain evidence="1 2">NCTC129</strain>
    </source>
</reference>
<evidence type="ECO:0000313" key="1">
    <source>
        <dbReference type="EMBL" id="VDZ99778.1"/>
    </source>
</evidence>
<dbReference type="GO" id="GO:0016740">
    <property type="term" value="F:transferase activity"/>
    <property type="evidence" value="ECO:0007669"/>
    <property type="project" value="UniProtKB-KW"/>
</dbReference>
<protein>
    <submittedName>
        <fullName evidence="1">Acetyltransferase</fullName>
    </submittedName>
</protein>
<keyword evidence="1" id="KW-0808">Transferase</keyword>
<dbReference type="EMBL" id="LR134140">
    <property type="protein sequence ID" value="VDZ99778.1"/>
    <property type="molecule type" value="Genomic_DNA"/>
</dbReference>
<proteinExistence type="predicted"/>